<dbReference type="AlphaFoldDB" id="A0A379AU49"/>
<name>A0A379AU49_AVIAV</name>
<keyword evidence="2" id="KW-1185">Reference proteome</keyword>
<dbReference type="GeneID" id="300134324"/>
<organism evidence="1 2">
    <name type="scientific">Avibacterium avium</name>
    <name type="common">Pasteurella avium</name>
    <dbReference type="NCBI Taxonomy" id="751"/>
    <lineage>
        <taxon>Bacteria</taxon>
        <taxon>Pseudomonadati</taxon>
        <taxon>Pseudomonadota</taxon>
        <taxon>Gammaproteobacteria</taxon>
        <taxon>Pasteurellales</taxon>
        <taxon>Pasteurellaceae</taxon>
        <taxon>Avibacterium</taxon>
    </lineage>
</organism>
<accession>A0A379AU49</accession>
<protein>
    <recommendedName>
        <fullName evidence="3">DUF5363 family protein</fullName>
    </recommendedName>
</protein>
<reference evidence="1 2" key="1">
    <citation type="submission" date="2018-06" db="EMBL/GenBank/DDBJ databases">
        <authorList>
            <consortium name="Pathogen Informatics"/>
            <person name="Doyle S."/>
        </authorList>
    </citation>
    <scope>NUCLEOTIDE SEQUENCE [LARGE SCALE GENOMIC DNA]</scope>
    <source>
        <strain evidence="2">NCTC 11297</strain>
    </source>
</reference>
<evidence type="ECO:0000313" key="1">
    <source>
        <dbReference type="EMBL" id="SUB24925.1"/>
    </source>
</evidence>
<sequence>MANQQKGVLRRLWDKYSEFCKELGIDQGACRSCVPVVKFDEDPPKKAEQEKAAKS</sequence>
<evidence type="ECO:0008006" key="3">
    <source>
        <dbReference type="Google" id="ProtNLM"/>
    </source>
</evidence>
<dbReference type="Proteomes" id="UP000255098">
    <property type="component" value="Unassembled WGS sequence"/>
</dbReference>
<dbReference type="Pfam" id="PF17320">
    <property type="entry name" value="DUF5363"/>
    <property type="match status" value="1"/>
</dbReference>
<proteinExistence type="predicted"/>
<gene>
    <name evidence="1" type="ORF">NCTC11297_01996</name>
</gene>
<evidence type="ECO:0000313" key="2">
    <source>
        <dbReference type="Proteomes" id="UP000255098"/>
    </source>
</evidence>
<dbReference type="RefSeq" id="WP_172459084.1">
    <property type="nucleotide sequence ID" value="NZ_JBLOCS010000005.1"/>
</dbReference>
<dbReference type="EMBL" id="UGSP01000001">
    <property type="protein sequence ID" value="SUB24925.1"/>
    <property type="molecule type" value="Genomic_DNA"/>
</dbReference>
<dbReference type="InterPro" id="IPR035292">
    <property type="entry name" value="DUF5363"/>
</dbReference>